<sequence length="487" mass="54154">MRWGDWSDSLHVKTRASSWNSVLCLWEALRQRRHRPNRPNRKRFLRASLDALSRSQKWRTALALRGRANVASLALASQWPGALAALKKTSPPWPTARPWLKAAALRASAKEAQIFAHVDWDAAMQVLMNLRQLRGAGAAVLRRCLRCEWRQALALLRHGARAALEPNRCSVALASASAWAAALALGRTPTVLDILAGKRLWQAAVAQPASPGASGPSRVRCDAAMRCDGFKLDAAWRDAVAMFALLQSKIGNAPDAYTTAEVLRACVSGSQWQQSLRMRRSTRSTKSSSRSLSYILSIRACSLPRRWLAVVELLGRARQERVTAHVGMYDGAIFSCKGTRKHPRSQWPRAVLLLQEAEEFQLRRNPFMLQATLRACQSNFEWTVGLTLLRQCLGNVIQAHANQYSPLLAVCARVTRATRPTWSSAWRFGLHLARETAERRLPLAQTARRPLQLLAQARAEAARAKAAKAAREGSRLTSHVETSLRLS</sequence>
<accession>A0AA36NEK2</accession>
<organism evidence="2 3">
    <name type="scientific">Effrenium voratum</name>
    <dbReference type="NCBI Taxonomy" id="2562239"/>
    <lineage>
        <taxon>Eukaryota</taxon>
        <taxon>Sar</taxon>
        <taxon>Alveolata</taxon>
        <taxon>Dinophyceae</taxon>
        <taxon>Suessiales</taxon>
        <taxon>Symbiodiniaceae</taxon>
        <taxon>Effrenium</taxon>
    </lineage>
</organism>
<gene>
    <name evidence="2" type="ORF">EVOR1521_LOCUS26700</name>
</gene>
<reference evidence="2" key="1">
    <citation type="submission" date="2023-08" db="EMBL/GenBank/DDBJ databases">
        <authorList>
            <person name="Chen Y."/>
            <person name="Shah S."/>
            <person name="Dougan E. K."/>
            <person name="Thang M."/>
            <person name="Chan C."/>
        </authorList>
    </citation>
    <scope>NUCLEOTIDE SEQUENCE</scope>
</reference>
<protein>
    <submittedName>
        <fullName evidence="2">Uncharacterized protein</fullName>
    </submittedName>
</protein>
<dbReference type="EMBL" id="CAUJNA010003529">
    <property type="protein sequence ID" value="CAJ1404197.1"/>
    <property type="molecule type" value="Genomic_DNA"/>
</dbReference>
<name>A0AA36NEK2_9DINO</name>
<proteinExistence type="predicted"/>
<evidence type="ECO:0000256" key="1">
    <source>
        <dbReference type="SAM" id="MobiDB-lite"/>
    </source>
</evidence>
<dbReference type="Proteomes" id="UP001178507">
    <property type="component" value="Unassembled WGS sequence"/>
</dbReference>
<evidence type="ECO:0000313" key="2">
    <source>
        <dbReference type="EMBL" id="CAJ1404197.1"/>
    </source>
</evidence>
<feature type="region of interest" description="Disordered" evidence="1">
    <location>
        <begin position="468"/>
        <end position="487"/>
    </location>
</feature>
<keyword evidence="3" id="KW-1185">Reference proteome</keyword>
<dbReference type="InterPro" id="IPR011990">
    <property type="entry name" value="TPR-like_helical_dom_sf"/>
</dbReference>
<comment type="caution">
    <text evidence="2">The sequence shown here is derived from an EMBL/GenBank/DDBJ whole genome shotgun (WGS) entry which is preliminary data.</text>
</comment>
<dbReference type="AlphaFoldDB" id="A0AA36NEK2"/>
<evidence type="ECO:0000313" key="3">
    <source>
        <dbReference type="Proteomes" id="UP001178507"/>
    </source>
</evidence>
<dbReference type="Gene3D" id="1.25.40.10">
    <property type="entry name" value="Tetratricopeptide repeat domain"/>
    <property type="match status" value="1"/>
</dbReference>
<feature type="compositionally biased region" description="Polar residues" evidence="1">
    <location>
        <begin position="475"/>
        <end position="487"/>
    </location>
</feature>